<dbReference type="GeneID" id="56449650"/>
<reference evidence="2 5" key="2">
    <citation type="submission" date="2023-11" db="EMBL/GenBank/DDBJ databases">
        <title>MicrobeMod: A computational toolkit for identifying prokaryotic methylation and restriction-modification with nanopore sequencing.</title>
        <authorList>
            <person name="Crits-Christoph A."/>
            <person name="Kang S.C."/>
            <person name="Lee H."/>
            <person name="Ostrov N."/>
        </authorList>
    </citation>
    <scope>NUCLEOTIDE SEQUENCE [LARGE SCALE GENOMIC DNA]</scope>
    <source>
        <strain evidence="2 5">ATCC 29145</strain>
    </source>
</reference>
<evidence type="ECO:0000313" key="2">
    <source>
        <dbReference type="EMBL" id="MDX5952457.1"/>
    </source>
</evidence>
<dbReference type="EMBL" id="JAWXYC010000004">
    <property type="protein sequence ID" value="MDX5952457.1"/>
    <property type="molecule type" value="Genomic_DNA"/>
</dbReference>
<dbReference type="InterPro" id="IPR029063">
    <property type="entry name" value="SAM-dependent_MTases_sf"/>
</dbReference>
<keyword evidence="3" id="KW-0489">Methyltransferase</keyword>
<name>A0A0P0EBR9_AZOBR</name>
<dbReference type="Proteomes" id="UP000298774">
    <property type="component" value="Chromosome"/>
</dbReference>
<dbReference type="Pfam" id="PF08241">
    <property type="entry name" value="Methyltransf_11"/>
    <property type="match status" value="1"/>
</dbReference>
<keyword evidence="5" id="KW-1185">Reference proteome</keyword>
<dbReference type="SUPFAM" id="SSF53335">
    <property type="entry name" value="S-adenosyl-L-methionine-dependent methyltransferases"/>
    <property type="match status" value="1"/>
</dbReference>
<evidence type="ECO:0000313" key="3">
    <source>
        <dbReference type="EMBL" id="QCO08954.1"/>
    </source>
</evidence>
<sequence>MIVWSAITRWRHLGATHRRWPARSAWISLMMNLSAIARINDSVKAEDRRAGELVAQHESVAAEDVHGAVLNLLPSAPGAVLDVGTGTGRDAAWLARLGHQVVAVKASAGMRA</sequence>
<evidence type="ECO:0000313" key="5">
    <source>
        <dbReference type="Proteomes" id="UP001277471"/>
    </source>
</evidence>
<evidence type="ECO:0000313" key="4">
    <source>
        <dbReference type="Proteomes" id="UP000298774"/>
    </source>
</evidence>
<gene>
    <name evidence="3" type="ORF">D3868_07855</name>
    <name evidence="2" type="ORF">SIM66_14870</name>
</gene>
<keyword evidence="3" id="KW-0808">Transferase</keyword>
<dbReference type="Proteomes" id="UP001277471">
    <property type="component" value="Unassembled WGS sequence"/>
</dbReference>
<reference evidence="3 4" key="1">
    <citation type="submission" date="2018-09" db="EMBL/GenBank/DDBJ databases">
        <title>Whole genome based analysis of evolution and adaptive divergence in Indian and Brazilian strains of Azospirillum brasilense.</title>
        <authorList>
            <person name="Singh C."/>
            <person name="Tripathi A.K."/>
        </authorList>
    </citation>
    <scope>NUCLEOTIDE SEQUENCE [LARGE SCALE GENOMIC DNA]</scope>
    <source>
        <strain evidence="3 4">MTCC4038</strain>
    </source>
</reference>
<protein>
    <submittedName>
        <fullName evidence="3">SAM-dependent methyltransferase</fullName>
    </submittedName>
</protein>
<organism evidence="3 4">
    <name type="scientific">Azospirillum brasilense</name>
    <dbReference type="NCBI Taxonomy" id="192"/>
    <lineage>
        <taxon>Bacteria</taxon>
        <taxon>Pseudomonadati</taxon>
        <taxon>Pseudomonadota</taxon>
        <taxon>Alphaproteobacteria</taxon>
        <taxon>Rhodospirillales</taxon>
        <taxon>Azospirillaceae</taxon>
        <taxon>Azospirillum</taxon>
    </lineage>
</organism>
<accession>A0A0P0EBR9</accession>
<dbReference type="GO" id="GO:0032259">
    <property type="term" value="P:methylation"/>
    <property type="evidence" value="ECO:0007669"/>
    <property type="project" value="UniProtKB-KW"/>
</dbReference>
<dbReference type="KEGG" id="abf:AMK58_13590"/>
<dbReference type="InterPro" id="IPR013216">
    <property type="entry name" value="Methyltransf_11"/>
</dbReference>
<dbReference type="GO" id="GO:0008757">
    <property type="term" value="F:S-adenosylmethionine-dependent methyltransferase activity"/>
    <property type="evidence" value="ECO:0007669"/>
    <property type="project" value="InterPro"/>
</dbReference>
<dbReference type="Gene3D" id="3.40.50.150">
    <property type="entry name" value="Vaccinia Virus protein VP39"/>
    <property type="match status" value="1"/>
</dbReference>
<dbReference type="EMBL" id="CP032339">
    <property type="protein sequence ID" value="QCO08954.1"/>
    <property type="molecule type" value="Genomic_DNA"/>
</dbReference>
<dbReference type="AlphaFoldDB" id="A0A0P0EBR9"/>
<evidence type="ECO:0000259" key="1">
    <source>
        <dbReference type="Pfam" id="PF08241"/>
    </source>
</evidence>
<proteinExistence type="predicted"/>
<dbReference type="RefSeq" id="WP_051141123.1">
    <property type="nucleotide sequence ID" value="NZ_CP012914.1"/>
</dbReference>
<feature type="domain" description="Methyltransferase type 11" evidence="1">
    <location>
        <begin position="81"/>
        <end position="111"/>
    </location>
</feature>